<dbReference type="AlphaFoldDB" id="A0A0C9ZHM4"/>
<name>A0A0C9ZHM4_9AGAM</name>
<proteinExistence type="predicted"/>
<dbReference type="OrthoDB" id="2641660at2759"/>
<accession>A0A0C9ZHM4</accession>
<dbReference type="EMBL" id="KN833691">
    <property type="protein sequence ID" value="KIK28786.1"/>
    <property type="molecule type" value="Genomic_DNA"/>
</dbReference>
<reference evidence="2" key="2">
    <citation type="submission" date="2015-01" db="EMBL/GenBank/DDBJ databases">
        <title>Evolutionary Origins and Diversification of the Mycorrhizal Mutualists.</title>
        <authorList>
            <consortium name="DOE Joint Genome Institute"/>
            <consortium name="Mycorrhizal Genomics Consortium"/>
            <person name="Kohler A."/>
            <person name="Kuo A."/>
            <person name="Nagy L.G."/>
            <person name="Floudas D."/>
            <person name="Copeland A."/>
            <person name="Barry K.W."/>
            <person name="Cichocki N."/>
            <person name="Veneault-Fourrey C."/>
            <person name="LaButti K."/>
            <person name="Lindquist E.A."/>
            <person name="Lipzen A."/>
            <person name="Lundell T."/>
            <person name="Morin E."/>
            <person name="Murat C."/>
            <person name="Riley R."/>
            <person name="Ohm R."/>
            <person name="Sun H."/>
            <person name="Tunlid A."/>
            <person name="Henrissat B."/>
            <person name="Grigoriev I.V."/>
            <person name="Hibbett D.S."/>
            <person name="Martin F."/>
        </authorList>
    </citation>
    <scope>NUCLEOTIDE SEQUENCE [LARGE SCALE GENOMIC DNA]</scope>
    <source>
        <strain evidence="2">441</strain>
    </source>
</reference>
<dbReference type="HOGENOM" id="CLU_1571269_0_0_1"/>
<protein>
    <submittedName>
        <fullName evidence="1">Uncharacterized protein</fullName>
    </submittedName>
</protein>
<keyword evidence="2" id="KW-1185">Reference proteome</keyword>
<organism evidence="1 2">
    <name type="scientific">Pisolithus microcarpus 441</name>
    <dbReference type="NCBI Taxonomy" id="765257"/>
    <lineage>
        <taxon>Eukaryota</taxon>
        <taxon>Fungi</taxon>
        <taxon>Dikarya</taxon>
        <taxon>Basidiomycota</taxon>
        <taxon>Agaricomycotina</taxon>
        <taxon>Agaricomycetes</taxon>
        <taxon>Agaricomycetidae</taxon>
        <taxon>Boletales</taxon>
        <taxon>Sclerodermatineae</taxon>
        <taxon>Pisolithaceae</taxon>
        <taxon>Pisolithus</taxon>
    </lineage>
</organism>
<evidence type="ECO:0000313" key="1">
    <source>
        <dbReference type="EMBL" id="KIK28786.1"/>
    </source>
</evidence>
<sequence length="170" mass="19143">MAILWELAISVEAKMANLRKEADVVVDQLYMTAAFIVPVHLQVLLNLGLRKVVNLLEMDSWESVLKSHSSVSATKGRLPDYIHEMFESCKIPPPSTDLLVMLSDYGTAHWHLQKQGKDNVCSASRSKIRYQIVGPFDYPCRQTLGELYEFVFGTLVDDDGQDDVHTTSTL</sequence>
<dbReference type="Proteomes" id="UP000054018">
    <property type="component" value="Unassembled WGS sequence"/>
</dbReference>
<reference evidence="1 2" key="1">
    <citation type="submission" date="2014-04" db="EMBL/GenBank/DDBJ databases">
        <authorList>
            <consortium name="DOE Joint Genome Institute"/>
            <person name="Kuo A."/>
            <person name="Kohler A."/>
            <person name="Costa M.D."/>
            <person name="Nagy L.G."/>
            <person name="Floudas D."/>
            <person name="Copeland A."/>
            <person name="Barry K.W."/>
            <person name="Cichocki N."/>
            <person name="Veneault-Fourrey C."/>
            <person name="LaButti K."/>
            <person name="Lindquist E.A."/>
            <person name="Lipzen A."/>
            <person name="Lundell T."/>
            <person name="Morin E."/>
            <person name="Murat C."/>
            <person name="Sun H."/>
            <person name="Tunlid A."/>
            <person name="Henrissat B."/>
            <person name="Grigoriev I.V."/>
            <person name="Hibbett D.S."/>
            <person name="Martin F."/>
            <person name="Nordberg H.P."/>
            <person name="Cantor M.N."/>
            <person name="Hua S.X."/>
        </authorList>
    </citation>
    <scope>NUCLEOTIDE SEQUENCE [LARGE SCALE GENOMIC DNA]</scope>
    <source>
        <strain evidence="1 2">441</strain>
    </source>
</reference>
<gene>
    <name evidence="1" type="ORF">PISMIDRAFT_672984</name>
</gene>
<evidence type="ECO:0000313" key="2">
    <source>
        <dbReference type="Proteomes" id="UP000054018"/>
    </source>
</evidence>